<dbReference type="PRINTS" id="PR00080">
    <property type="entry name" value="SDRFAMILY"/>
</dbReference>
<comment type="caution">
    <text evidence="3">The sequence shown here is derived from an EMBL/GenBank/DDBJ whole genome shotgun (WGS) entry which is preliminary data.</text>
</comment>
<proteinExistence type="inferred from homology"/>
<dbReference type="InterPro" id="IPR020904">
    <property type="entry name" value="Sc_DH/Rdtase_CS"/>
</dbReference>
<gene>
    <name evidence="3" type="ORF">CNE99_01405</name>
</gene>
<dbReference type="Proteomes" id="UP000219327">
    <property type="component" value="Unassembled WGS sequence"/>
</dbReference>
<dbReference type="InterPro" id="IPR036291">
    <property type="entry name" value="NAD(P)-bd_dom_sf"/>
</dbReference>
<evidence type="ECO:0000313" key="3">
    <source>
        <dbReference type="EMBL" id="PDH41709.1"/>
    </source>
</evidence>
<dbReference type="PROSITE" id="PS00061">
    <property type="entry name" value="ADH_SHORT"/>
    <property type="match status" value="1"/>
</dbReference>
<sequence length="258" mass="27541">MNEQRVALVTAGAGGIGRCISESLVSQGWRVFICDISETAVADICRQDGIDGAITDVSDPDQVTALFDAFQAKHKHLDLLVNNAGIAGPTAAVEDIDPDDWQTTISTDLSGPFYITRSAVPLLKAQQSGAIVNIASTAALFGYPLRSPYAAAKWAIVGLTKTWAMELGPHNIRVNAICPGSVNGERIERVMNNDAIERGVSVDEIRSTYVSQVSMGTFVDAEEIADMVLFLANDMGKRISGQIIAVDGHTEGLSNNFD</sequence>
<reference evidence="3 4" key="1">
    <citation type="submission" date="2017-08" db="EMBL/GenBank/DDBJ databases">
        <title>Fine stratification of microbial communities through a metagenomic profile of the photic zone.</title>
        <authorList>
            <person name="Haro-Moreno J.M."/>
            <person name="Lopez-Perez M."/>
            <person name="De La Torre J."/>
            <person name="Picazo A."/>
            <person name="Camacho A."/>
            <person name="Rodriguez-Valera F."/>
        </authorList>
    </citation>
    <scope>NUCLEOTIDE SEQUENCE [LARGE SCALE GENOMIC DNA]</scope>
    <source>
        <strain evidence="3">MED-G24</strain>
    </source>
</reference>
<dbReference type="SUPFAM" id="SSF51735">
    <property type="entry name" value="NAD(P)-binding Rossmann-fold domains"/>
    <property type="match status" value="1"/>
</dbReference>
<dbReference type="AlphaFoldDB" id="A0A2A5WYV0"/>
<dbReference type="FunFam" id="3.40.50.720:FF:000084">
    <property type="entry name" value="Short-chain dehydrogenase reductase"/>
    <property type="match status" value="1"/>
</dbReference>
<dbReference type="InterPro" id="IPR002347">
    <property type="entry name" value="SDR_fam"/>
</dbReference>
<evidence type="ECO:0000313" key="4">
    <source>
        <dbReference type="Proteomes" id="UP000219327"/>
    </source>
</evidence>
<dbReference type="PANTHER" id="PTHR42760:SF133">
    <property type="entry name" value="3-OXOACYL-[ACYL-CARRIER-PROTEIN] REDUCTASE"/>
    <property type="match status" value="1"/>
</dbReference>
<keyword evidence="2" id="KW-0560">Oxidoreductase</keyword>
<evidence type="ECO:0000256" key="2">
    <source>
        <dbReference type="ARBA" id="ARBA00023002"/>
    </source>
</evidence>
<dbReference type="EMBL" id="NTKD01000003">
    <property type="protein sequence ID" value="PDH41709.1"/>
    <property type="molecule type" value="Genomic_DNA"/>
</dbReference>
<dbReference type="GO" id="GO:0048038">
    <property type="term" value="F:quinone binding"/>
    <property type="evidence" value="ECO:0007669"/>
    <property type="project" value="TreeGrafter"/>
</dbReference>
<evidence type="ECO:0000256" key="1">
    <source>
        <dbReference type="ARBA" id="ARBA00006484"/>
    </source>
</evidence>
<accession>A0A2A5WYV0</accession>
<dbReference type="PRINTS" id="PR00081">
    <property type="entry name" value="GDHRDH"/>
</dbReference>
<protein>
    <submittedName>
        <fullName evidence="3">3-oxoacyl-[acyl-carrier-protein] reductase</fullName>
    </submittedName>
</protein>
<comment type="similarity">
    <text evidence="1">Belongs to the short-chain dehydrogenases/reductases (SDR) family.</text>
</comment>
<dbReference type="GO" id="GO:0006633">
    <property type="term" value="P:fatty acid biosynthetic process"/>
    <property type="evidence" value="ECO:0007669"/>
    <property type="project" value="TreeGrafter"/>
</dbReference>
<name>A0A2A5WYV0_9GAMM</name>
<dbReference type="PANTHER" id="PTHR42760">
    <property type="entry name" value="SHORT-CHAIN DEHYDROGENASES/REDUCTASES FAMILY MEMBER"/>
    <property type="match status" value="1"/>
</dbReference>
<dbReference type="NCBIfam" id="NF009466">
    <property type="entry name" value="PRK12826.1-2"/>
    <property type="match status" value="1"/>
</dbReference>
<organism evidence="3 4">
    <name type="scientific">OM182 bacterium MED-G24</name>
    <dbReference type="NCBI Taxonomy" id="1986255"/>
    <lineage>
        <taxon>Bacteria</taxon>
        <taxon>Pseudomonadati</taxon>
        <taxon>Pseudomonadota</taxon>
        <taxon>Gammaproteobacteria</taxon>
        <taxon>OMG group</taxon>
        <taxon>OM182 clade</taxon>
    </lineage>
</organism>
<dbReference type="GO" id="GO:0016616">
    <property type="term" value="F:oxidoreductase activity, acting on the CH-OH group of donors, NAD or NADP as acceptor"/>
    <property type="evidence" value="ECO:0007669"/>
    <property type="project" value="TreeGrafter"/>
</dbReference>
<dbReference type="CDD" id="cd05233">
    <property type="entry name" value="SDR_c"/>
    <property type="match status" value="1"/>
</dbReference>
<dbReference type="Pfam" id="PF13561">
    <property type="entry name" value="adh_short_C2"/>
    <property type="match status" value="1"/>
</dbReference>
<dbReference type="Gene3D" id="3.40.50.720">
    <property type="entry name" value="NAD(P)-binding Rossmann-like Domain"/>
    <property type="match status" value="1"/>
</dbReference>